<feature type="transmembrane region" description="Helical" evidence="10">
    <location>
        <begin position="177"/>
        <end position="210"/>
    </location>
</feature>
<feature type="transmembrane region" description="Helical" evidence="10">
    <location>
        <begin position="6"/>
        <end position="22"/>
    </location>
</feature>
<feature type="transmembrane region" description="Helical" evidence="10">
    <location>
        <begin position="103"/>
        <end position="124"/>
    </location>
</feature>
<dbReference type="PATRIC" id="fig|1304284.3.peg.2238"/>
<reference evidence="11 12" key="1">
    <citation type="journal article" date="2015" name="Geomicrobiol. J.">
        <title>Caldisalinibacter kiritimatiensis gen. nov., sp. nov., a moderately thermohalophilic thiosulfate-reducing bacterium from a hypersaline microbial mat.</title>
        <authorList>
            <person name="Ben Hania W."/>
            <person name="Joseph M."/>
            <person name="Fiebig A."/>
            <person name="Bunk B."/>
            <person name="Klenk H.-P."/>
            <person name="Fardeau M.-L."/>
            <person name="Spring S."/>
        </authorList>
    </citation>
    <scope>NUCLEOTIDE SEQUENCE [LARGE SCALE GENOMIC DNA]</scope>
    <source>
        <strain evidence="11 12">L21-TH-D2</strain>
    </source>
</reference>
<feature type="transmembrane region" description="Helical" evidence="10">
    <location>
        <begin position="136"/>
        <end position="157"/>
    </location>
</feature>
<dbReference type="PIRSF" id="PIRSF016933">
    <property type="entry name" value="PrsW"/>
    <property type="match status" value="1"/>
</dbReference>
<organism evidence="11 12">
    <name type="scientific">Caldisalinibacter kiritimatiensis</name>
    <dbReference type="NCBI Taxonomy" id="1304284"/>
    <lineage>
        <taxon>Bacteria</taxon>
        <taxon>Bacillati</taxon>
        <taxon>Bacillota</taxon>
        <taxon>Tissierellia</taxon>
        <taxon>Tissierellales</taxon>
        <taxon>Thermohalobacteraceae</taxon>
        <taxon>Caldisalinibacter</taxon>
    </lineage>
</organism>
<keyword evidence="4" id="KW-1003">Cell membrane</keyword>
<dbReference type="OrthoDB" id="5504276at2"/>
<keyword evidence="5" id="KW-0645">Protease</keyword>
<evidence type="ECO:0000256" key="10">
    <source>
        <dbReference type="SAM" id="Phobius"/>
    </source>
</evidence>
<comment type="similarity">
    <text evidence="2">Belongs to the protease PrsW family.</text>
</comment>
<dbReference type="eggNOG" id="COG2339">
    <property type="taxonomic scope" value="Bacteria"/>
</dbReference>
<evidence type="ECO:0000313" key="11">
    <source>
        <dbReference type="EMBL" id="EOC99646.1"/>
    </source>
</evidence>
<dbReference type="GO" id="GO:0006508">
    <property type="term" value="P:proteolysis"/>
    <property type="evidence" value="ECO:0007669"/>
    <property type="project" value="UniProtKB-KW"/>
</dbReference>
<dbReference type="STRING" id="1304284.L21TH_2289"/>
<dbReference type="Pfam" id="PF13367">
    <property type="entry name" value="PrsW-protease"/>
    <property type="match status" value="1"/>
</dbReference>
<dbReference type="InterPro" id="IPR026898">
    <property type="entry name" value="PrsW"/>
</dbReference>
<comment type="caution">
    <text evidence="11">The sequence shown here is derived from an EMBL/GenBank/DDBJ whole genome shotgun (WGS) entry which is preliminary data.</text>
</comment>
<dbReference type="PANTHER" id="PTHR36844:SF1">
    <property type="entry name" value="PROTEASE PRSW"/>
    <property type="match status" value="1"/>
</dbReference>
<evidence type="ECO:0000256" key="5">
    <source>
        <dbReference type="ARBA" id="ARBA00022670"/>
    </source>
</evidence>
<feature type="transmembrane region" description="Helical" evidence="10">
    <location>
        <begin position="60"/>
        <end position="82"/>
    </location>
</feature>
<dbReference type="AlphaFoldDB" id="R1ASK4"/>
<accession>R1ASK4</accession>
<comment type="subcellular location">
    <subcellularLocation>
        <location evidence="1">Cell membrane</location>
        <topology evidence="1">Multi-pass membrane protein</topology>
    </subcellularLocation>
</comment>
<evidence type="ECO:0000256" key="6">
    <source>
        <dbReference type="ARBA" id="ARBA00022692"/>
    </source>
</evidence>
<name>R1ASK4_9FIRM</name>
<dbReference type="GO" id="GO:0008233">
    <property type="term" value="F:peptidase activity"/>
    <property type="evidence" value="ECO:0007669"/>
    <property type="project" value="UniProtKB-KW"/>
</dbReference>
<protein>
    <recommendedName>
        <fullName evidence="3">Protease PrsW</fullName>
    </recommendedName>
</protein>
<evidence type="ECO:0000256" key="9">
    <source>
        <dbReference type="ARBA" id="ARBA00023136"/>
    </source>
</evidence>
<evidence type="ECO:0000256" key="8">
    <source>
        <dbReference type="ARBA" id="ARBA00022989"/>
    </source>
</evidence>
<dbReference type="EMBL" id="ARZA01000256">
    <property type="protein sequence ID" value="EOC99646.1"/>
    <property type="molecule type" value="Genomic_DNA"/>
</dbReference>
<keyword evidence="9 10" id="KW-0472">Membrane</keyword>
<keyword evidence="6 10" id="KW-0812">Transmembrane</keyword>
<proteinExistence type="inferred from homology"/>
<keyword evidence="12" id="KW-1185">Reference proteome</keyword>
<evidence type="ECO:0000256" key="3">
    <source>
        <dbReference type="ARBA" id="ARBA00018997"/>
    </source>
</evidence>
<evidence type="ECO:0000256" key="7">
    <source>
        <dbReference type="ARBA" id="ARBA00022801"/>
    </source>
</evidence>
<keyword evidence="7" id="KW-0378">Hydrolase</keyword>
<evidence type="ECO:0000313" key="12">
    <source>
        <dbReference type="Proteomes" id="UP000013378"/>
    </source>
</evidence>
<feature type="transmembrane region" description="Helical" evidence="10">
    <location>
        <begin position="34"/>
        <end position="54"/>
    </location>
</feature>
<evidence type="ECO:0000256" key="1">
    <source>
        <dbReference type="ARBA" id="ARBA00004651"/>
    </source>
</evidence>
<gene>
    <name evidence="11" type="ORF">L21TH_2289</name>
</gene>
<evidence type="ECO:0000256" key="4">
    <source>
        <dbReference type="ARBA" id="ARBA00022475"/>
    </source>
</evidence>
<sequence>MLTRLLIIAITPAISIALAIYLSDRYDREPIKLLFKTFIFGGLSIIPTIVFERLLMSVNILPGILGIAYTAFIVAGFTEEFFKREVVLRLNYNSRFFNEKLDGIVYSVFSALGFATVENIVYVFRFTTTYNPFVGLYRGILSVPAHSIFAVTMGYYLSLAKYSDNEEVERQYLRKALIIPAILHGIFDFILMSGIPMLAVLFIPYIIYIWRTNQIKLNEYIIESGRRYLKKDREE</sequence>
<dbReference type="InterPro" id="IPR023596">
    <property type="entry name" value="Peptidase_PrsW_arch/bac"/>
</dbReference>
<dbReference type="GO" id="GO:0005886">
    <property type="term" value="C:plasma membrane"/>
    <property type="evidence" value="ECO:0007669"/>
    <property type="project" value="UniProtKB-SubCell"/>
</dbReference>
<keyword evidence="8 10" id="KW-1133">Transmembrane helix</keyword>
<dbReference type="PANTHER" id="PTHR36844">
    <property type="entry name" value="PROTEASE PRSW"/>
    <property type="match status" value="1"/>
</dbReference>
<dbReference type="Proteomes" id="UP000013378">
    <property type="component" value="Unassembled WGS sequence"/>
</dbReference>
<evidence type="ECO:0000256" key="2">
    <source>
        <dbReference type="ARBA" id="ARBA00009165"/>
    </source>
</evidence>